<proteinExistence type="predicted"/>
<reference evidence="1 2" key="1">
    <citation type="journal article" date="2024" name="Ann. Entomol. Soc. Am.">
        <title>Genomic analyses of the southern and eastern yellowjacket wasps (Hymenoptera: Vespidae) reveal evolutionary signatures of social life.</title>
        <authorList>
            <person name="Catto M.A."/>
            <person name="Caine P.B."/>
            <person name="Orr S.E."/>
            <person name="Hunt B.G."/>
            <person name="Goodisman M.A.D."/>
        </authorList>
    </citation>
    <scope>NUCLEOTIDE SEQUENCE [LARGE SCALE GENOMIC DNA]</scope>
    <source>
        <strain evidence="1">233</strain>
        <tissue evidence="1">Head and thorax</tissue>
    </source>
</reference>
<organism evidence="1 2">
    <name type="scientific">Vespula squamosa</name>
    <name type="common">Southern yellow jacket</name>
    <name type="synonym">Wasp</name>
    <dbReference type="NCBI Taxonomy" id="30214"/>
    <lineage>
        <taxon>Eukaryota</taxon>
        <taxon>Metazoa</taxon>
        <taxon>Ecdysozoa</taxon>
        <taxon>Arthropoda</taxon>
        <taxon>Hexapoda</taxon>
        <taxon>Insecta</taxon>
        <taxon>Pterygota</taxon>
        <taxon>Neoptera</taxon>
        <taxon>Endopterygota</taxon>
        <taxon>Hymenoptera</taxon>
        <taxon>Apocrita</taxon>
        <taxon>Aculeata</taxon>
        <taxon>Vespoidea</taxon>
        <taxon>Vespidae</taxon>
        <taxon>Vespinae</taxon>
        <taxon>Vespula</taxon>
    </lineage>
</organism>
<accession>A0ABD2BN63</accession>
<gene>
    <name evidence="1" type="ORF">V1478_003908</name>
</gene>
<sequence>MRYDRDARSEMVYLLTYRIIKYSEVHDEASLPPGWAGEEDNGESWNRIRKIKLSSWKQNGVREGKVIKHRWLDNICQCAEIILIPCGLPNWRHVYSTTSPRKMPRSLHAFRNHRELI</sequence>
<name>A0ABD2BN63_VESSQ</name>
<protein>
    <submittedName>
        <fullName evidence="1">Uncharacterized protein</fullName>
    </submittedName>
</protein>
<dbReference type="AlphaFoldDB" id="A0ABD2BN63"/>
<evidence type="ECO:0000313" key="1">
    <source>
        <dbReference type="EMBL" id="KAL2734210.1"/>
    </source>
</evidence>
<keyword evidence="2" id="KW-1185">Reference proteome</keyword>
<comment type="caution">
    <text evidence="1">The sequence shown here is derived from an EMBL/GenBank/DDBJ whole genome shotgun (WGS) entry which is preliminary data.</text>
</comment>
<dbReference type="EMBL" id="JAUDFV010000074">
    <property type="protein sequence ID" value="KAL2734210.1"/>
    <property type="molecule type" value="Genomic_DNA"/>
</dbReference>
<evidence type="ECO:0000313" key="2">
    <source>
        <dbReference type="Proteomes" id="UP001607302"/>
    </source>
</evidence>
<dbReference type="Proteomes" id="UP001607302">
    <property type="component" value="Unassembled WGS sequence"/>
</dbReference>